<dbReference type="AlphaFoldDB" id="A0A9D4LIQ8"/>
<protein>
    <submittedName>
        <fullName evidence="1">Uncharacterized protein</fullName>
    </submittedName>
</protein>
<sequence>MTKFTDIPVWFPVSESSIYSTFLNKEIGENTGLARPSAGIGRVPVFRESGIGRVYCTGSTQAQDSS</sequence>
<proteinExistence type="predicted"/>
<comment type="caution">
    <text evidence="1">The sequence shown here is derived from an EMBL/GenBank/DDBJ whole genome shotgun (WGS) entry which is preliminary data.</text>
</comment>
<organism evidence="1 2">
    <name type="scientific">Dreissena polymorpha</name>
    <name type="common">Zebra mussel</name>
    <name type="synonym">Mytilus polymorpha</name>
    <dbReference type="NCBI Taxonomy" id="45954"/>
    <lineage>
        <taxon>Eukaryota</taxon>
        <taxon>Metazoa</taxon>
        <taxon>Spiralia</taxon>
        <taxon>Lophotrochozoa</taxon>
        <taxon>Mollusca</taxon>
        <taxon>Bivalvia</taxon>
        <taxon>Autobranchia</taxon>
        <taxon>Heteroconchia</taxon>
        <taxon>Euheterodonta</taxon>
        <taxon>Imparidentia</taxon>
        <taxon>Neoheterodontei</taxon>
        <taxon>Myida</taxon>
        <taxon>Dreissenoidea</taxon>
        <taxon>Dreissenidae</taxon>
        <taxon>Dreissena</taxon>
    </lineage>
</organism>
<name>A0A9D4LIQ8_DREPO</name>
<keyword evidence="2" id="KW-1185">Reference proteome</keyword>
<reference evidence="1" key="1">
    <citation type="journal article" date="2019" name="bioRxiv">
        <title>The Genome of the Zebra Mussel, Dreissena polymorpha: A Resource for Invasive Species Research.</title>
        <authorList>
            <person name="McCartney M.A."/>
            <person name="Auch B."/>
            <person name="Kono T."/>
            <person name="Mallez S."/>
            <person name="Zhang Y."/>
            <person name="Obille A."/>
            <person name="Becker A."/>
            <person name="Abrahante J.E."/>
            <person name="Garbe J."/>
            <person name="Badalamenti J.P."/>
            <person name="Herman A."/>
            <person name="Mangelson H."/>
            <person name="Liachko I."/>
            <person name="Sullivan S."/>
            <person name="Sone E.D."/>
            <person name="Koren S."/>
            <person name="Silverstein K.A.T."/>
            <person name="Beckman K.B."/>
            <person name="Gohl D.M."/>
        </authorList>
    </citation>
    <scope>NUCLEOTIDE SEQUENCE</scope>
    <source>
        <strain evidence="1">Duluth1</strain>
        <tissue evidence="1">Whole animal</tissue>
    </source>
</reference>
<evidence type="ECO:0000313" key="2">
    <source>
        <dbReference type="Proteomes" id="UP000828390"/>
    </source>
</evidence>
<evidence type="ECO:0000313" key="1">
    <source>
        <dbReference type="EMBL" id="KAH3858438.1"/>
    </source>
</evidence>
<dbReference type="Proteomes" id="UP000828390">
    <property type="component" value="Unassembled WGS sequence"/>
</dbReference>
<accession>A0A9D4LIQ8</accession>
<dbReference type="EMBL" id="JAIWYP010000003">
    <property type="protein sequence ID" value="KAH3858438.1"/>
    <property type="molecule type" value="Genomic_DNA"/>
</dbReference>
<gene>
    <name evidence="1" type="ORF">DPMN_101061</name>
</gene>
<reference evidence="1" key="2">
    <citation type="submission" date="2020-11" db="EMBL/GenBank/DDBJ databases">
        <authorList>
            <person name="McCartney M.A."/>
            <person name="Auch B."/>
            <person name="Kono T."/>
            <person name="Mallez S."/>
            <person name="Becker A."/>
            <person name="Gohl D.M."/>
            <person name="Silverstein K.A.T."/>
            <person name="Koren S."/>
            <person name="Bechman K.B."/>
            <person name="Herman A."/>
            <person name="Abrahante J.E."/>
            <person name="Garbe J."/>
        </authorList>
    </citation>
    <scope>NUCLEOTIDE SEQUENCE</scope>
    <source>
        <strain evidence="1">Duluth1</strain>
        <tissue evidence="1">Whole animal</tissue>
    </source>
</reference>